<accession>A0A0K0D5E5</accession>
<dbReference type="STRING" id="6313.A0A0K0D5E5"/>
<feature type="signal peptide" evidence="1">
    <location>
        <begin position="1"/>
        <end position="18"/>
    </location>
</feature>
<reference evidence="2" key="1">
    <citation type="submission" date="2012-09" db="EMBL/GenBank/DDBJ databases">
        <authorList>
            <person name="Martin A.A."/>
        </authorList>
    </citation>
    <scope>NUCLEOTIDE SEQUENCE</scope>
</reference>
<dbReference type="WBParaSite" id="ACAC_0000529001-mRNA-1">
    <property type="protein sequence ID" value="ACAC_0000529001-mRNA-1"/>
    <property type="gene ID" value="ACAC_0000529001"/>
</dbReference>
<keyword evidence="2" id="KW-1185">Reference proteome</keyword>
<keyword evidence="1" id="KW-0732">Signal</keyword>
<feature type="chain" id="PRO_5005326620" evidence="1">
    <location>
        <begin position="19"/>
        <end position="82"/>
    </location>
</feature>
<evidence type="ECO:0000313" key="2">
    <source>
        <dbReference type="Proteomes" id="UP000035642"/>
    </source>
</evidence>
<sequence length="82" mass="9672">MYQWHLLVSLAVITVIEAHREKRQLSIDDLISKALSLVRPIFDTSQPLQYDEMFKKQVGSCFFTFFKFLVRFSKAKRTNSVE</sequence>
<name>A0A0K0D5E5_ANGCA</name>
<evidence type="ECO:0000256" key="1">
    <source>
        <dbReference type="SAM" id="SignalP"/>
    </source>
</evidence>
<dbReference type="Proteomes" id="UP000035642">
    <property type="component" value="Unassembled WGS sequence"/>
</dbReference>
<proteinExistence type="predicted"/>
<reference evidence="3" key="2">
    <citation type="submission" date="2017-02" db="UniProtKB">
        <authorList>
            <consortium name="WormBaseParasite"/>
        </authorList>
    </citation>
    <scope>IDENTIFICATION</scope>
</reference>
<organism evidence="2 3">
    <name type="scientific">Angiostrongylus cantonensis</name>
    <name type="common">Rat lungworm</name>
    <dbReference type="NCBI Taxonomy" id="6313"/>
    <lineage>
        <taxon>Eukaryota</taxon>
        <taxon>Metazoa</taxon>
        <taxon>Ecdysozoa</taxon>
        <taxon>Nematoda</taxon>
        <taxon>Chromadorea</taxon>
        <taxon>Rhabditida</taxon>
        <taxon>Rhabditina</taxon>
        <taxon>Rhabditomorpha</taxon>
        <taxon>Strongyloidea</taxon>
        <taxon>Metastrongylidae</taxon>
        <taxon>Angiostrongylus</taxon>
    </lineage>
</organism>
<evidence type="ECO:0000313" key="3">
    <source>
        <dbReference type="WBParaSite" id="ACAC_0000529001-mRNA-1"/>
    </source>
</evidence>
<dbReference type="AlphaFoldDB" id="A0A0K0D5E5"/>
<protein>
    <submittedName>
        <fullName evidence="3">Secreted protein</fullName>
    </submittedName>
</protein>